<sequence length="145" mass="15911">MSFEYHRIFAALDGTDAQLTVAERALTLARENGAHLRFGHVVDAVPAEASVTDYERLCEESKLRMEEKLASVLTEAHEAREIPEAELVVMAGSVVDVLDRDLISPFEPDLVICGARGLSKIAYAFIGSVSTHLVRTQKCDVLVVK</sequence>
<gene>
    <name evidence="3" type="ordered locus">Ccur_10100</name>
</gene>
<evidence type="ECO:0000313" key="3">
    <source>
        <dbReference type="EMBL" id="ACU94701.1"/>
    </source>
</evidence>
<dbReference type="eggNOG" id="COG0589">
    <property type="taxonomic scope" value="Bacteria"/>
</dbReference>
<dbReference type="InterPro" id="IPR006016">
    <property type="entry name" value="UspA"/>
</dbReference>
<evidence type="ECO:0000256" key="1">
    <source>
        <dbReference type="ARBA" id="ARBA00008791"/>
    </source>
</evidence>
<dbReference type="Gene3D" id="3.40.50.620">
    <property type="entry name" value="HUPs"/>
    <property type="match status" value="1"/>
</dbReference>
<dbReference type="InterPro" id="IPR006015">
    <property type="entry name" value="Universal_stress_UspA"/>
</dbReference>
<dbReference type="KEGG" id="ccu:Ccur_10100"/>
<dbReference type="HOGENOM" id="CLU_049301_16_0_11"/>
<dbReference type="CDD" id="cd00293">
    <property type="entry name" value="USP-like"/>
    <property type="match status" value="1"/>
</dbReference>
<dbReference type="SUPFAM" id="SSF52402">
    <property type="entry name" value="Adenine nucleotide alpha hydrolases-like"/>
    <property type="match status" value="1"/>
</dbReference>
<reference evidence="3 4" key="1">
    <citation type="journal article" date="2009" name="Stand. Genomic Sci.">
        <title>Complete genome sequence of Cryptobacterium curtum type strain (12-3).</title>
        <authorList>
            <person name="Mavrommatis K."/>
            <person name="Pukall R."/>
            <person name="Rohde C."/>
            <person name="Chen F."/>
            <person name="Sims D."/>
            <person name="Brettin T."/>
            <person name="Kuske C."/>
            <person name="Detter J.C."/>
            <person name="Han C."/>
            <person name="Lapidus A."/>
            <person name="Copeland A."/>
            <person name="Glavina Del Rio T."/>
            <person name="Nolan M."/>
            <person name="Lucas S."/>
            <person name="Tice H."/>
            <person name="Cheng J.F."/>
            <person name="Bruce D."/>
            <person name="Goodwin L."/>
            <person name="Pitluck S."/>
            <person name="Ovchinnikova G."/>
            <person name="Pati A."/>
            <person name="Ivanova N."/>
            <person name="Chen A."/>
            <person name="Palaniappan K."/>
            <person name="Chain P."/>
            <person name="D'haeseleer P."/>
            <person name="Goker M."/>
            <person name="Bristow J."/>
            <person name="Eisen J.A."/>
            <person name="Markowitz V."/>
            <person name="Hugenholtz P."/>
            <person name="Rohde M."/>
            <person name="Klenk H.P."/>
            <person name="Kyrpides N.C."/>
        </authorList>
    </citation>
    <scope>NUCLEOTIDE SEQUENCE [LARGE SCALE GENOMIC DNA]</scope>
    <source>
        <strain evidence="4">ATCC 700683 / DSM 15641 / 12-3</strain>
    </source>
</reference>
<feature type="domain" description="UspA" evidence="2">
    <location>
        <begin position="5"/>
        <end position="145"/>
    </location>
</feature>
<dbReference type="Proteomes" id="UP000000954">
    <property type="component" value="Chromosome"/>
</dbReference>
<dbReference type="Pfam" id="PF00582">
    <property type="entry name" value="Usp"/>
    <property type="match status" value="1"/>
</dbReference>
<dbReference type="PRINTS" id="PR01438">
    <property type="entry name" value="UNVRSLSTRESS"/>
</dbReference>
<comment type="similarity">
    <text evidence="1">Belongs to the universal stress protein A family.</text>
</comment>
<accession>C7MP61</accession>
<evidence type="ECO:0000313" key="4">
    <source>
        <dbReference type="Proteomes" id="UP000000954"/>
    </source>
</evidence>
<dbReference type="InterPro" id="IPR014729">
    <property type="entry name" value="Rossmann-like_a/b/a_fold"/>
</dbReference>
<keyword evidence="4" id="KW-1185">Reference proteome</keyword>
<proteinExistence type="inferred from homology"/>
<dbReference type="AlphaFoldDB" id="C7MP61"/>
<name>C7MP61_CRYCD</name>
<organism evidence="3 4">
    <name type="scientific">Cryptobacterium curtum (strain ATCC 700683 / DSM 15641 / CCUG 43107 / 12-3)</name>
    <dbReference type="NCBI Taxonomy" id="469378"/>
    <lineage>
        <taxon>Bacteria</taxon>
        <taxon>Bacillati</taxon>
        <taxon>Actinomycetota</taxon>
        <taxon>Coriobacteriia</taxon>
        <taxon>Eggerthellales</taxon>
        <taxon>Eggerthellaceae</taxon>
        <taxon>Cryptobacterium</taxon>
    </lineage>
</organism>
<dbReference type="EMBL" id="CP001682">
    <property type="protein sequence ID" value="ACU94701.1"/>
    <property type="molecule type" value="Genomic_DNA"/>
</dbReference>
<dbReference type="RefSeq" id="WP_012803386.1">
    <property type="nucleotide sequence ID" value="NC_013170.1"/>
</dbReference>
<dbReference type="STRING" id="469378.Ccur_10100"/>
<dbReference type="PANTHER" id="PTHR46268">
    <property type="entry name" value="STRESS RESPONSE PROTEIN NHAX"/>
    <property type="match status" value="1"/>
</dbReference>
<protein>
    <submittedName>
        <fullName evidence="3">Universal stress protein UspA-like protein</fullName>
    </submittedName>
</protein>
<dbReference type="PANTHER" id="PTHR46268:SF6">
    <property type="entry name" value="UNIVERSAL STRESS PROTEIN UP12"/>
    <property type="match status" value="1"/>
</dbReference>
<dbReference type="OrthoDB" id="3427787at2"/>
<evidence type="ECO:0000259" key="2">
    <source>
        <dbReference type="Pfam" id="PF00582"/>
    </source>
</evidence>